<comment type="function">
    <text evidence="1">Catalyzes the reversible oxidation of malate to oxaloacetate.</text>
</comment>
<keyword evidence="3" id="KW-0520">NAD</keyword>
<gene>
    <name evidence="7" type="ORF">ABID12_002271</name>
</gene>
<dbReference type="InterPro" id="IPR001557">
    <property type="entry name" value="L-lactate/malate_DH"/>
</dbReference>
<organism evidence="7 8">
    <name type="scientific">Martelella mangrovi</name>
    <dbReference type="NCBI Taxonomy" id="1397477"/>
    <lineage>
        <taxon>Bacteria</taxon>
        <taxon>Pseudomonadati</taxon>
        <taxon>Pseudomonadota</taxon>
        <taxon>Alphaproteobacteria</taxon>
        <taxon>Hyphomicrobiales</taxon>
        <taxon>Aurantimonadaceae</taxon>
        <taxon>Martelella</taxon>
    </lineage>
</organism>
<evidence type="ECO:0000313" key="8">
    <source>
        <dbReference type="Proteomes" id="UP001549164"/>
    </source>
</evidence>
<keyword evidence="2 4" id="KW-0560">Oxidoreductase</keyword>
<name>A0ABV2IBM4_9HYPH</name>
<reference evidence="7 8" key="1">
    <citation type="submission" date="2024-06" db="EMBL/GenBank/DDBJ databases">
        <title>Genomic Encyclopedia of Type Strains, Phase IV (KMG-IV): sequencing the most valuable type-strain genomes for metagenomic binning, comparative biology and taxonomic classification.</title>
        <authorList>
            <person name="Goeker M."/>
        </authorList>
    </citation>
    <scope>NUCLEOTIDE SEQUENCE [LARGE SCALE GENOMIC DNA]</scope>
    <source>
        <strain evidence="7 8">DSM 28102</strain>
    </source>
</reference>
<dbReference type="GO" id="GO:0004459">
    <property type="term" value="F:L-lactate dehydrogenase (NAD+) activity"/>
    <property type="evidence" value="ECO:0007669"/>
    <property type="project" value="UniProtKB-EC"/>
</dbReference>
<dbReference type="SUPFAM" id="SSF51735">
    <property type="entry name" value="NAD(P)-binding Rossmann-fold domains"/>
    <property type="match status" value="1"/>
</dbReference>
<dbReference type="Pfam" id="PF00056">
    <property type="entry name" value="Ldh_1_N"/>
    <property type="match status" value="1"/>
</dbReference>
<evidence type="ECO:0000313" key="7">
    <source>
        <dbReference type="EMBL" id="MET3600326.1"/>
    </source>
</evidence>
<dbReference type="InterPro" id="IPR036291">
    <property type="entry name" value="NAD(P)-bd_dom_sf"/>
</dbReference>
<evidence type="ECO:0000256" key="2">
    <source>
        <dbReference type="ARBA" id="ARBA00023002"/>
    </source>
</evidence>
<evidence type="ECO:0000256" key="3">
    <source>
        <dbReference type="ARBA" id="ARBA00023027"/>
    </source>
</evidence>
<dbReference type="InterPro" id="IPR022383">
    <property type="entry name" value="Lactate/malate_DH_C"/>
</dbReference>
<accession>A0ABV2IBM4</accession>
<dbReference type="InterPro" id="IPR015955">
    <property type="entry name" value="Lactate_DH/Glyco_Ohase_4_C"/>
</dbReference>
<evidence type="ECO:0000259" key="5">
    <source>
        <dbReference type="Pfam" id="PF00056"/>
    </source>
</evidence>
<dbReference type="Gene3D" id="3.40.50.720">
    <property type="entry name" value="NAD(P)-binding Rossmann-like Domain"/>
    <property type="match status" value="1"/>
</dbReference>
<keyword evidence="8" id="KW-1185">Reference proteome</keyword>
<evidence type="ECO:0000256" key="4">
    <source>
        <dbReference type="RuleBase" id="RU003369"/>
    </source>
</evidence>
<proteinExistence type="inferred from homology"/>
<dbReference type="Gene3D" id="3.90.110.10">
    <property type="entry name" value="Lactate dehydrogenase/glycoside hydrolase, family 4, C-terminal"/>
    <property type="match status" value="1"/>
</dbReference>
<dbReference type="PANTHER" id="PTHR43128:SF16">
    <property type="entry name" value="L-LACTATE DEHYDROGENASE"/>
    <property type="match status" value="1"/>
</dbReference>
<dbReference type="Pfam" id="PF02866">
    <property type="entry name" value="Ldh_1_C"/>
    <property type="match status" value="1"/>
</dbReference>
<feature type="domain" description="Lactate/malate dehydrogenase C-terminal" evidence="6">
    <location>
        <begin position="155"/>
        <end position="321"/>
    </location>
</feature>
<comment type="caution">
    <text evidence="7">The sequence shown here is derived from an EMBL/GenBank/DDBJ whole genome shotgun (WGS) entry which is preliminary data.</text>
</comment>
<dbReference type="PANTHER" id="PTHR43128">
    <property type="entry name" value="L-2-HYDROXYCARBOXYLATE DEHYDROGENASE (NAD(P)(+))"/>
    <property type="match status" value="1"/>
</dbReference>
<dbReference type="PRINTS" id="PR00086">
    <property type="entry name" value="LLDHDRGNASE"/>
</dbReference>
<dbReference type="InterPro" id="IPR001236">
    <property type="entry name" value="Lactate/malate_DH_N"/>
</dbReference>
<dbReference type="RefSeq" id="WP_354434275.1">
    <property type="nucleotide sequence ID" value="NZ_JBEPLY010000006.1"/>
</dbReference>
<dbReference type="Proteomes" id="UP001549164">
    <property type="component" value="Unassembled WGS sequence"/>
</dbReference>
<evidence type="ECO:0000256" key="1">
    <source>
        <dbReference type="ARBA" id="ARBA00003966"/>
    </source>
</evidence>
<feature type="domain" description="Lactate/malate dehydrogenase N-terminal" evidence="5">
    <location>
        <begin position="6"/>
        <end position="152"/>
    </location>
</feature>
<dbReference type="EMBL" id="JBEPLY010000006">
    <property type="protein sequence ID" value="MET3600326.1"/>
    <property type="molecule type" value="Genomic_DNA"/>
</dbReference>
<evidence type="ECO:0000259" key="6">
    <source>
        <dbReference type="Pfam" id="PF02866"/>
    </source>
</evidence>
<dbReference type="PIRSF" id="PIRSF000102">
    <property type="entry name" value="Lac_mal_DH"/>
    <property type="match status" value="1"/>
</dbReference>
<comment type="similarity">
    <text evidence="4">Belongs to the LDH/MDH superfamily.</text>
</comment>
<dbReference type="EC" id="1.1.1.27" evidence="7"/>
<protein>
    <submittedName>
        <fullName evidence="7">L-lactate dehydrogenase</fullName>
        <ecNumber evidence="7">1.1.1.27</ecNumber>
    </submittedName>
</protein>
<dbReference type="SUPFAM" id="SSF56327">
    <property type="entry name" value="LDH C-terminal domain-like"/>
    <property type="match status" value="1"/>
</dbReference>
<sequence length="333" mass="35583">MHNKNKLVVVGVGHVGSYVLADAMKTGLFAEIGLIDILENVAYGEALDQAQATALTYMNNVDVCSGGYEQCADADVIVIAAGPSVIPDPDNPKAEPDRTLLTRTNCEVIRDVMAGITKYTTDAIVILITNPLDTMVYIAENEFGYPKGRIFGTGTMLDSARLRKLIADTYDVDPKSVSGYMMGEHGSTAFPVLSHVTVGGIPFAELDNYLAAKDDIRDPDTVKARIVSAAYEVLNGKGWTNAGVAQAAVTMARAVLLDERSIYPASTTLRGEYGFDGDVALSMPCVIGRAGIIRRLPVSLDGWEEQKLAETVAFIKATMRDARTGPEAPSNAA</sequence>